<protein>
    <recommendedName>
        <fullName evidence="1">DUF5615 domain-containing protein</fullName>
    </recommendedName>
</protein>
<dbReference type="AlphaFoldDB" id="A0A7V4AMJ8"/>
<dbReference type="EMBL" id="DTAB01000313">
    <property type="protein sequence ID" value="HGN85601.1"/>
    <property type="molecule type" value="Genomic_DNA"/>
</dbReference>
<evidence type="ECO:0000259" key="1">
    <source>
        <dbReference type="Pfam" id="PF18480"/>
    </source>
</evidence>
<accession>A0A7V4AMJ8</accession>
<comment type="caution">
    <text evidence="2">The sequence shown here is derived from an EMBL/GenBank/DDBJ whole genome shotgun (WGS) entry which is preliminary data.</text>
</comment>
<organism evidence="2">
    <name type="scientific">Thermus tengchongensis</name>
    <dbReference type="NCBI Taxonomy" id="1214928"/>
    <lineage>
        <taxon>Bacteria</taxon>
        <taxon>Thermotogati</taxon>
        <taxon>Deinococcota</taxon>
        <taxon>Deinococci</taxon>
        <taxon>Thermales</taxon>
        <taxon>Thermaceae</taxon>
        <taxon>Thermus</taxon>
    </lineage>
</organism>
<evidence type="ECO:0000313" key="2">
    <source>
        <dbReference type="EMBL" id="HGN85601.1"/>
    </source>
</evidence>
<gene>
    <name evidence="2" type="ORF">ENT80_05460</name>
</gene>
<name>A0A7V4AMJ8_9DEIN</name>
<dbReference type="InterPro" id="IPR041049">
    <property type="entry name" value="DUF5615"/>
</dbReference>
<dbReference type="Pfam" id="PF18480">
    <property type="entry name" value="DUF5615"/>
    <property type="match status" value="1"/>
</dbReference>
<reference evidence="2" key="1">
    <citation type="journal article" date="2020" name="mSystems">
        <title>Genome- and Community-Level Interaction Insights into Carbon Utilization and Element Cycling Functions of Hydrothermarchaeota in Hydrothermal Sediment.</title>
        <authorList>
            <person name="Zhou Z."/>
            <person name="Liu Y."/>
            <person name="Xu W."/>
            <person name="Pan J."/>
            <person name="Luo Z.H."/>
            <person name="Li M."/>
        </authorList>
    </citation>
    <scope>NUCLEOTIDE SEQUENCE [LARGE SCALE GENOMIC DNA]</scope>
    <source>
        <strain evidence="2">SpSt-611</strain>
    </source>
</reference>
<sequence>MRFLADENLPLASVHLLRNRGFVVLAVVETSPGIPDGEVWALAAKHDAVLLTLDLDFGQLYRSYGERPAGLVLFRLTPAHPEEPARLLLQVMAEGLVLEGHLTVLGRDKVRSRPWR</sequence>
<feature type="domain" description="DUF5615" evidence="1">
    <location>
        <begin position="1"/>
        <end position="106"/>
    </location>
</feature>
<proteinExistence type="predicted"/>